<dbReference type="InterPro" id="IPR053027">
    <property type="entry name" value="AGGF1"/>
</dbReference>
<reference evidence="4" key="1">
    <citation type="submission" date="2017-02" db="UniProtKB">
        <authorList>
            <consortium name="WormBaseParasite"/>
        </authorList>
    </citation>
    <scope>IDENTIFICATION</scope>
</reference>
<dbReference type="Pfam" id="PF01585">
    <property type="entry name" value="G-patch"/>
    <property type="match status" value="1"/>
</dbReference>
<sequence>CPVLINDVLLGVDERRPVDHGDIWRIGQHVFVAHIHHGDNTCSGCEPGLLADAHKAVENVPIARKIPSEILRRRNDDTSKFEPATSKGSVREKRSQPLQRPSRIRHPEDTSIYSHCEAKPRPGCSIESVVLRKKTEAPKAIDETNKGYKLLCGMGWKEGAGLGRTMSGIKEPIISEQRCGRAGLGTKEERTTSKKVEPPAKVRILQITKERFNQVSLLSFS</sequence>
<dbReference type="PANTHER" id="PTHR23106:SF24">
    <property type="entry name" value="ANGIOGENIC FACTOR WITH G PATCH AND FHA DOMAINS 1"/>
    <property type="match status" value="1"/>
</dbReference>
<dbReference type="SMART" id="SM00443">
    <property type="entry name" value="G_patch"/>
    <property type="match status" value="1"/>
</dbReference>
<dbReference type="PROSITE" id="PS50174">
    <property type="entry name" value="G_PATCH"/>
    <property type="match status" value="1"/>
</dbReference>
<proteinExistence type="predicted"/>
<name>A0A0M3IEK8_ASCLU</name>
<evidence type="ECO:0000256" key="1">
    <source>
        <dbReference type="SAM" id="MobiDB-lite"/>
    </source>
</evidence>
<dbReference type="GO" id="GO:0003676">
    <property type="term" value="F:nucleic acid binding"/>
    <property type="evidence" value="ECO:0007669"/>
    <property type="project" value="InterPro"/>
</dbReference>
<dbReference type="AlphaFoldDB" id="A0A0M3IEK8"/>
<feature type="domain" description="G-patch" evidence="2">
    <location>
        <begin position="143"/>
        <end position="189"/>
    </location>
</feature>
<evidence type="ECO:0000313" key="3">
    <source>
        <dbReference type="Proteomes" id="UP000036681"/>
    </source>
</evidence>
<evidence type="ECO:0000259" key="2">
    <source>
        <dbReference type="PROSITE" id="PS50174"/>
    </source>
</evidence>
<accession>A0A0M3IEK8</accession>
<keyword evidence="3" id="KW-1185">Reference proteome</keyword>
<feature type="compositionally biased region" description="Basic and acidic residues" evidence="1">
    <location>
        <begin position="71"/>
        <end position="80"/>
    </location>
</feature>
<dbReference type="Proteomes" id="UP000036681">
    <property type="component" value="Unplaced"/>
</dbReference>
<protein>
    <submittedName>
        <fullName evidence="4">G-patch domain-containing protein</fullName>
    </submittedName>
</protein>
<organism evidence="3 4">
    <name type="scientific">Ascaris lumbricoides</name>
    <name type="common">Giant roundworm</name>
    <dbReference type="NCBI Taxonomy" id="6252"/>
    <lineage>
        <taxon>Eukaryota</taxon>
        <taxon>Metazoa</taxon>
        <taxon>Ecdysozoa</taxon>
        <taxon>Nematoda</taxon>
        <taxon>Chromadorea</taxon>
        <taxon>Rhabditida</taxon>
        <taxon>Spirurina</taxon>
        <taxon>Ascaridomorpha</taxon>
        <taxon>Ascaridoidea</taxon>
        <taxon>Ascarididae</taxon>
        <taxon>Ascaris</taxon>
    </lineage>
</organism>
<dbReference type="WBParaSite" id="ALUE_0001654401-mRNA-1">
    <property type="protein sequence ID" value="ALUE_0001654401-mRNA-1"/>
    <property type="gene ID" value="ALUE_0001654401"/>
</dbReference>
<dbReference type="InterPro" id="IPR000467">
    <property type="entry name" value="G_patch_dom"/>
</dbReference>
<evidence type="ECO:0000313" key="4">
    <source>
        <dbReference type="WBParaSite" id="ALUE_0001654401-mRNA-1"/>
    </source>
</evidence>
<dbReference type="PANTHER" id="PTHR23106">
    <property type="entry name" value="ANGIOGENIC FACTOR WITH G PATCH AND FHA DOMAINS 1"/>
    <property type="match status" value="1"/>
</dbReference>
<feature type="region of interest" description="Disordered" evidence="1">
    <location>
        <begin position="71"/>
        <end position="116"/>
    </location>
</feature>